<evidence type="ECO:0000256" key="1">
    <source>
        <dbReference type="SAM" id="MobiDB-lite"/>
    </source>
</evidence>
<evidence type="ECO:0000313" key="2">
    <source>
        <dbReference type="EMBL" id="OWZ16600.1"/>
    </source>
</evidence>
<feature type="region of interest" description="Disordered" evidence="1">
    <location>
        <begin position="17"/>
        <end position="36"/>
    </location>
</feature>
<accession>A0A225WIB0</accession>
<feature type="compositionally biased region" description="Basic and acidic residues" evidence="1">
    <location>
        <begin position="26"/>
        <end position="36"/>
    </location>
</feature>
<comment type="caution">
    <text evidence="2">The sequence shown here is derived from an EMBL/GenBank/DDBJ whole genome shotgun (WGS) entry which is preliminary data.</text>
</comment>
<reference evidence="3" key="1">
    <citation type="submission" date="2017-03" db="EMBL/GenBank/DDBJ databases">
        <title>Phytopthora megakarya and P. palmivora, two closely related causual agents of cacao black pod achieved similar genome size and gene model numbers by different mechanisms.</title>
        <authorList>
            <person name="Ali S."/>
            <person name="Shao J."/>
            <person name="Larry D.J."/>
            <person name="Kronmiller B."/>
            <person name="Shen D."/>
            <person name="Strem M.D."/>
            <person name="Melnick R.L."/>
            <person name="Guiltinan M.J."/>
            <person name="Tyler B.M."/>
            <person name="Meinhardt L.W."/>
            <person name="Bailey B.A."/>
        </authorList>
    </citation>
    <scope>NUCLEOTIDE SEQUENCE [LARGE SCALE GENOMIC DNA]</scope>
    <source>
        <strain evidence="3">zdho120</strain>
    </source>
</reference>
<sequence>MFSRWAGQPTKTVNLKRFTRSRSKKKQLDVKTNDPSDLRPLDAEGFTWLTLAELRSSQQQHQAPASAIPGKDKVLRVDQRIWVPHACADFAQRLCVIAHCGRKATVKRRRWSTICGNCFTSLTCETS</sequence>
<proteinExistence type="predicted"/>
<protein>
    <submittedName>
        <fullName evidence="2">Uncharacterized protein</fullName>
    </submittedName>
</protein>
<dbReference type="Proteomes" id="UP000198211">
    <property type="component" value="Unassembled WGS sequence"/>
</dbReference>
<dbReference type="EMBL" id="NBNE01000904">
    <property type="protein sequence ID" value="OWZ16600.1"/>
    <property type="molecule type" value="Genomic_DNA"/>
</dbReference>
<evidence type="ECO:0000313" key="3">
    <source>
        <dbReference type="Proteomes" id="UP000198211"/>
    </source>
</evidence>
<organism evidence="2 3">
    <name type="scientific">Phytophthora megakarya</name>
    <dbReference type="NCBI Taxonomy" id="4795"/>
    <lineage>
        <taxon>Eukaryota</taxon>
        <taxon>Sar</taxon>
        <taxon>Stramenopiles</taxon>
        <taxon>Oomycota</taxon>
        <taxon>Peronosporomycetes</taxon>
        <taxon>Peronosporales</taxon>
        <taxon>Peronosporaceae</taxon>
        <taxon>Phytophthora</taxon>
    </lineage>
</organism>
<name>A0A225WIB0_9STRA</name>
<keyword evidence="3" id="KW-1185">Reference proteome</keyword>
<dbReference type="AlphaFoldDB" id="A0A225WIB0"/>
<gene>
    <name evidence="2" type="ORF">PHMEG_0009584</name>
</gene>